<reference evidence="2" key="1">
    <citation type="journal article" date="2022" name="Mol. Ecol. Resour.">
        <title>The genomes of chicory, endive, great burdock and yacon provide insights into Asteraceae palaeo-polyploidization history and plant inulin production.</title>
        <authorList>
            <person name="Fan W."/>
            <person name="Wang S."/>
            <person name="Wang H."/>
            <person name="Wang A."/>
            <person name="Jiang F."/>
            <person name="Liu H."/>
            <person name="Zhao H."/>
            <person name="Xu D."/>
            <person name="Zhang Y."/>
        </authorList>
    </citation>
    <scope>NUCLEOTIDE SEQUENCE [LARGE SCALE GENOMIC DNA]</scope>
    <source>
        <strain evidence="2">cv. Yunnan</strain>
    </source>
</reference>
<sequence>MRFGNTARVLQLLSNIPLIFKPTLLQSPLRRIYVISVRLSLRRVAKEVRCGFVCFHLNLLRDQQEPRTPRSFLPLSVIEYEQEIESMAWMLKFRVNGGCLIGG</sequence>
<evidence type="ECO:0000313" key="2">
    <source>
        <dbReference type="Proteomes" id="UP001056120"/>
    </source>
</evidence>
<comment type="caution">
    <text evidence="1">The sequence shown here is derived from an EMBL/GenBank/DDBJ whole genome shotgun (WGS) entry which is preliminary data.</text>
</comment>
<keyword evidence="2" id="KW-1185">Reference proteome</keyword>
<protein>
    <submittedName>
        <fullName evidence="1">Uncharacterized protein</fullName>
    </submittedName>
</protein>
<organism evidence="1 2">
    <name type="scientific">Smallanthus sonchifolius</name>
    <dbReference type="NCBI Taxonomy" id="185202"/>
    <lineage>
        <taxon>Eukaryota</taxon>
        <taxon>Viridiplantae</taxon>
        <taxon>Streptophyta</taxon>
        <taxon>Embryophyta</taxon>
        <taxon>Tracheophyta</taxon>
        <taxon>Spermatophyta</taxon>
        <taxon>Magnoliopsida</taxon>
        <taxon>eudicotyledons</taxon>
        <taxon>Gunneridae</taxon>
        <taxon>Pentapetalae</taxon>
        <taxon>asterids</taxon>
        <taxon>campanulids</taxon>
        <taxon>Asterales</taxon>
        <taxon>Asteraceae</taxon>
        <taxon>Asteroideae</taxon>
        <taxon>Heliantheae alliance</taxon>
        <taxon>Millerieae</taxon>
        <taxon>Smallanthus</taxon>
    </lineage>
</organism>
<dbReference type="Proteomes" id="UP001056120">
    <property type="component" value="Linkage Group LG22"/>
</dbReference>
<accession>A0ACB9BSX0</accession>
<dbReference type="EMBL" id="CM042039">
    <property type="protein sequence ID" value="KAI3725065.1"/>
    <property type="molecule type" value="Genomic_DNA"/>
</dbReference>
<reference evidence="1 2" key="2">
    <citation type="journal article" date="2022" name="Mol. Ecol. Resour.">
        <title>The genomes of chicory, endive, great burdock and yacon provide insights into Asteraceae paleo-polyploidization history and plant inulin production.</title>
        <authorList>
            <person name="Fan W."/>
            <person name="Wang S."/>
            <person name="Wang H."/>
            <person name="Wang A."/>
            <person name="Jiang F."/>
            <person name="Liu H."/>
            <person name="Zhao H."/>
            <person name="Xu D."/>
            <person name="Zhang Y."/>
        </authorList>
    </citation>
    <scope>NUCLEOTIDE SEQUENCE [LARGE SCALE GENOMIC DNA]</scope>
    <source>
        <strain evidence="2">cv. Yunnan</strain>
        <tissue evidence="1">Leaves</tissue>
    </source>
</reference>
<proteinExistence type="predicted"/>
<gene>
    <name evidence="1" type="ORF">L1987_64838</name>
</gene>
<name>A0ACB9BSX0_9ASTR</name>
<evidence type="ECO:0000313" key="1">
    <source>
        <dbReference type="EMBL" id="KAI3725065.1"/>
    </source>
</evidence>